<reference evidence="1" key="1">
    <citation type="submission" date="2023-06" db="EMBL/GenBank/DDBJ databases">
        <title>Genome-scale phylogeny and comparative genomics of the fungal order Sordariales.</title>
        <authorList>
            <consortium name="Lawrence Berkeley National Laboratory"/>
            <person name="Hensen N."/>
            <person name="Bonometti L."/>
            <person name="Westerberg I."/>
            <person name="Brannstrom I.O."/>
            <person name="Guillou S."/>
            <person name="Cros-Aarteil S."/>
            <person name="Calhoun S."/>
            <person name="Haridas S."/>
            <person name="Kuo A."/>
            <person name="Mondo S."/>
            <person name="Pangilinan J."/>
            <person name="Riley R."/>
            <person name="LaButti K."/>
            <person name="Andreopoulos B."/>
            <person name="Lipzen A."/>
            <person name="Chen C."/>
            <person name="Yanf M."/>
            <person name="Daum C."/>
            <person name="Ng V."/>
            <person name="Clum A."/>
            <person name="Steindorff A."/>
            <person name="Ohm R."/>
            <person name="Martin F."/>
            <person name="Silar P."/>
            <person name="Natvig D."/>
            <person name="Lalanne C."/>
            <person name="Gautier V."/>
            <person name="Ament-velasquez S.L."/>
            <person name="Kruys A."/>
            <person name="Hutchinson M.I."/>
            <person name="Powell A.J."/>
            <person name="Barry K."/>
            <person name="Miller A.N."/>
            <person name="Grigoriev I.V."/>
            <person name="Debuchy R."/>
            <person name="Gladieux P."/>
            <person name="Thoren M.H."/>
            <person name="Johannesson H."/>
        </authorList>
    </citation>
    <scope>NUCLEOTIDE SEQUENCE</scope>
    <source>
        <strain evidence="1">SMH2392-1A</strain>
    </source>
</reference>
<dbReference type="RefSeq" id="XP_060302549.1">
    <property type="nucleotide sequence ID" value="XM_060434347.1"/>
</dbReference>
<proteinExistence type="predicted"/>
<evidence type="ECO:0000313" key="2">
    <source>
        <dbReference type="Proteomes" id="UP001172101"/>
    </source>
</evidence>
<organism evidence="1 2">
    <name type="scientific">Lasiosphaeria miniovina</name>
    <dbReference type="NCBI Taxonomy" id="1954250"/>
    <lineage>
        <taxon>Eukaryota</taxon>
        <taxon>Fungi</taxon>
        <taxon>Dikarya</taxon>
        <taxon>Ascomycota</taxon>
        <taxon>Pezizomycotina</taxon>
        <taxon>Sordariomycetes</taxon>
        <taxon>Sordariomycetidae</taxon>
        <taxon>Sordariales</taxon>
        <taxon>Lasiosphaeriaceae</taxon>
        <taxon>Lasiosphaeria</taxon>
    </lineage>
</organism>
<accession>A0AA40ECW3</accession>
<gene>
    <name evidence="1" type="ORF">B0T26DRAFT_31603</name>
</gene>
<dbReference type="GeneID" id="85317617"/>
<evidence type="ECO:0000313" key="1">
    <source>
        <dbReference type="EMBL" id="KAK0733672.1"/>
    </source>
</evidence>
<comment type="caution">
    <text evidence="1">The sequence shown here is derived from an EMBL/GenBank/DDBJ whole genome shotgun (WGS) entry which is preliminary data.</text>
</comment>
<dbReference type="AlphaFoldDB" id="A0AA40ECW3"/>
<sequence>MNFLFIGSVVGSLAQGESARKRSLVGLFAIAIAHSCPRTGPVMQNMLDGHNSGRRPTQHPDLLAGHDMKWHAASMMSVSSISTRVGRPVHRQSSMGGRGEGHLFERARFQGPRRAGGLEWAVAWLTMAGDDGKGKCRGKMLGARASSDRARPHPMRSDACCTVRIPAHWQPGSLALGRVYSFSHSPVEASPRALPDSGRTWERCSHHVCRATDQFEDFTGILCSAWRASKFALVRITAACIHFASVGLALRAWLSLLVRLDGHLKYVYTVTPQGGDQPLARDHQPWRR</sequence>
<name>A0AA40ECW3_9PEZI</name>
<protein>
    <submittedName>
        <fullName evidence="1">Uncharacterized protein</fullName>
    </submittedName>
</protein>
<keyword evidence="2" id="KW-1185">Reference proteome</keyword>
<dbReference type="EMBL" id="JAUIRO010000001">
    <property type="protein sequence ID" value="KAK0733672.1"/>
    <property type="molecule type" value="Genomic_DNA"/>
</dbReference>
<dbReference type="Proteomes" id="UP001172101">
    <property type="component" value="Unassembled WGS sequence"/>
</dbReference>